<evidence type="ECO:0000256" key="2">
    <source>
        <dbReference type="SAM" id="SignalP"/>
    </source>
</evidence>
<evidence type="ECO:0000313" key="3">
    <source>
        <dbReference type="EMBL" id="PPE74725.1"/>
    </source>
</evidence>
<comment type="caution">
    <text evidence="3">The sequence shown here is derived from an EMBL/GenBank/DDBJ whole genome shotgun (WGS) entry which is preliminary data.</text>
</comment>
<keyword evidence="2" id="KW-0732">Signal</keyword>
<sequence>MKAVHQRKPFLLQPIAIAAGLLAAQPAMAFEFDIGDTEIKIDNLISIGGVLRMQERDNSLVGRSNLNPGVCVRRTSPDPYNSDSRTYAGDTCSGTVEDAQFGNRNNYYLTQPGASSPNGDNGNLNFDKGDWVHATAKLTTDLSFNLYDFNVFARSLYFYDANYSDYDVEHPDTTAQLAKTPFSEAGEARIGNKFQFLDYFVSRTFEIGERQAAIKVGNQVINWGESGFLALNSLNSINPPNQALLRLPGFDVKELFQPTGMVTLNLEVVEGINLETFYQYEWKPIRIDPVGSFFSSSDILGDGGTYAMLSFGKAPEDPEQLYEPWRSSDDPAAILGSTSSRTILRDFDEERRRRPDDGGQYGAALRFFLEDVNNGTEVGLYHANYHSRVPSVSALAADATCLGTGVTPVSGLLNTVTNLLTGLLGQNVLSQFAALPGNVTSLLADCGVPLQNLGGNTVAAPRDGLPLDTMRLVVEYPEDIRLWGISFNTTLGDVAWSGEYAFRENLPLQIHTTDLIFAALQPAFPEDDFSLEPIATLPGRRTAVPDFITQYRGITVNPGDYIRGYERMKVGQLGTTFLKTIGGDNWLRASQVTLLLELGMTHVLDMPKLSELQFQGGGVDTHISGGADGSTGINPVDIRSDPSDPRSSTTDPNLRQNPTAQKKQNFGTEYSYGYRLVTLTRFDDAFANVNLEFLNALFHDVEGTAPGLGQNFVEGRMQIISGVRFDYLATWNGEVRYTWFTGGDDRDALRDRDNLMLSLGYQF</sequence>
<name>A0A2S5TID2_9GAMM</name>
<feature type="compositionally biased region" description="Polar residues" evidence="1">
    <location>
        <begin position="653"/>
        <end position="662"/>
    </location>
</feature>
<proteinExistence type="predicted"/>
<dbReference type="Pfam" id="PF06980">
    <property type="entry name" value="DUF1302"/>
    <property type="match status" value="1"/>
</dbReference>
<evidence type="ECO:0000313" key="4">
    <source>
        <dbReference type="Proteomes" id="UP000238220"/>
    </source>
</evidence>
<dbReference type="EMBL" id="PSNW01000003">
    <property type="protein sequence ID" value="PPE74725.1"/>
    <property type="molecule type" value="Genomic_DNA"/>
</dbReference>
<organism evidence="3 4">
    <name type="scientific">Solimonas fluminis</name>
    <dbReference type="NCBI Taxonomy" id="2086571"/>
    <lineage>
        <taxon>Bacteria</taxon>
        <taxon>Pseudomonadati</taxon>
        <taxon>Pseudomonadota</taxon>
        <taxon>Gammaproteobacteria</taxon>
        <taxon>Nevskiales</taxon>
        <taxon>Nevskiaceae</taxon>
        <taxon>Solimonas</taxon>
    </lineage>
</organism>
<gene>
    <name evidence="3" type="ORF">C3942_08180</name>
</gene>
<dbReference type="OrthoDB" id="7000272at2"/>
<feature type="region of interest" description="Disordered" evidence="1">
    <location>
        <begin position="620"/>
        <end position="662"/>
    </location>
</feature>
<dbReference type="InterPro" id="IPR010727">
    <property type="entry name" value="DUF1302"/>
</dbReference>
<dbReference type="Proteomes" id="UP000238220">
    <property type="component" value="Unassembled WGS sequence"/>
</dbReference>
<dbReference type="AlphaFoldDB" id="A0A2S5TID2"/>
<accession>A0A2S5TID2</accession>
<keyword evidence="4" id="KW-1185">Reference proteome</keyword>
<evidence type="ECO:0000256" key="1">
    <source>
        <dbReference type="SAM" id="MobiDB-lite"/>
    </source>
</evidence>
<feature type="chain" id="PRO_5015728213" description="DUF1302 domain-containing protein" evidence="2">
    <location>
        <begin position="30"/>
        <end position="763"/>
    </location>
</feature>
<dbReference type="RefSeq" id="WP_104229882.1">
    <property type="nucleotide sequence ID" value="NZ_PSNW01000003.1"/>
</dbReference>
<protein>
    <recommendedName>
        <fullName evidence="5">DUF1302 domain-containing protein</fullName>
    </recommendedName>
</protein>
<evidence type="ECO:0008006" key="5">
    <source>
        <dbReference type="Google" id="ProtNLM"/>
    </source>
</evidence>
<reference evidence="3 4" key="1">
    <citation type="submission" date="2018-02" db="EMBL/GenBank/DDBJ databases">
        <title>Genome sequencing of Solimonas sp. HR-BB.</title>
        <authorList>
            <person name="Lee Y."/>
            <person name="Jeon C.O."/>
        </authorList>
    </citation>
    <scope>NUCLEOTIDE SEQUENCE [LARGE SCALE GENOMIC DNA]</scope>
    <source>
        <strain evidence="3 4">HR-BB</strain>
    </source>
</reference>
<feature type="signal peptide" evidence="2">
    <location>
        <begin position="1"/>
        <end position="29"/>
    </location>
</feature>